<dbReference type="CDD" id="cd08294">
    <property type="entry name" value="leukotriene_B4_DH_like"/>
    <property type="match status" value="1"/>
</dbReference>
<feature type="domain" description="Enoyl reductase (ER)" evidence="35">
    <location>
        <begin position="15"/>
        <end position="327"/>
    </location>
</feature>
<dbReference type="InterPro" id="IPR036291">
    <property type="entry name" value="NAD(P)-bd_dom_sf"/>
</dbReference>
<evidence type="ECO:0000256" key="11">
    <source>
        <dbReference type="ARBA" id="ARBA00022857"/>
    </source>
</evidence>
<comment type="catalytic activity">
    <reaction evidence="31">
        <text>(5S,12S)-dihydroxy-(6E,10E,12E,14Z)-eicosatetraenoate + NADP(+) = 12-oxo-(5S)-hydroxy-(6E,8E,10E,14Z)-eicosatetraenoate + NADPH + H(+)</text>
        <dbReference type="Rhea" id="RHEA:51212"/>
        <dbReference type="ChEBI" id="CHEBI:15378"/>
        <dbReference type="ChEBI" id="CHEBI:57783"/>
        <dbReference type="ChEBI" id="CHEBI:58349"/>
        <dbReference type="ChEBI" id="CHEBI:133974"/>
        <dbReference type="ChEBI" id="CHEBI:133975"/>
    </reaction>
    <physiologicalReaction direction="left-to-right" evidence="31">
        <dbReference type="Rhea" id="RHEA:51213"/>
    </physiologicalReaction>
</comment>
<dbReference type="InterPro" id="IPR014190">
    <property type="entry name" value="PTGR1"/>
</dbReference>
<evidence type="ECO:0000256" key="33">
    <source>
        <dbReference type="ARBA" id="ARBA00049179"/>
    </source>
</evidence>
<keyword evidence="9" id="KW-0597">Phosphoprotein</keyword>
<dbReference type="Gene3D" id="3.40.50.720">
    <property type="entry name" value="NAD(P)-binding Rossmann-like Domain"/>
    <property type="match status" value="1"/>
</dbReference>
<evidence type="ECO:0000256" key="23">
    <source>
        <dbReference type="ARBA" id="ARBA00047871"/>
    </source>
</evidence>
<proteinExistence type="inferred from homology"/>
<comment type="catalytic activity">
    <reaction evidence="26">
        <text>nonan-2-one + NADP(+) = (3E)-nonen-2-one + NADPH + H(+)</text>
        <dbReference type="Rhea" id="RHEA:50616"/>
        <dbReference type="ChEBI" id="CHEBI:15378"/>
        <dbReference type="ChEBI" id="CHEBI:57783"/>
        <dbReference type="ChEBI" id="CHEBI:58349"/>
        <dbReference type="ChEBI" id="CHEBI:77927"/>
        <dbReference type="ChEBI" id="CHEBI:133457"/>
    </reaction>
    <physiologicalReaction direction="right-to-left" evidence="26">
        <dbReference type="Rhea" id="RHEA:50618"/>
    </physiologicalReaction>
</comment>
<evidence type="ECO:0000256" key="22">
    <source>
        <dbReference type="ARBA" id="ARBA00047742"/>
    </source>
</evidence>
<comment type="catalytic activity">
    <reaction evidence="23">
        <text>leukotriene B4 + NADP(+) = 12-oxo-leukotriene B4 + NADPH + H(+)</text>
        <dbReference type="Rhea" id="RHEA:50608"/>
        <dbReference type="ChEBI" id="CHEBI:15378"/>
        <dbReference type="ChEBI" id="CHEBI:57461"/>
        <dbReference type="ChEBI" id="CHEBI:57783"/>
        <dbReference type="ChEBI" id="CHEBI:58349"/>
        <dbReference type="ChEBI" id="CHEBI:133309"/>
    </reaction>
    <physiologicalReaction direction="left-to-right" evidence="23">
        <dbReference type="Rhea" id="RHEA:50609"/>
    </physiologicalReaction>
</comment>
<dbReference type="KEGG" id="tgt:104564858"/>
<dbReference type="OrthoDB" id="809632at2759"/>
<comment type="catalytic activity">
    <reaction evidence="27">
        <text>13,14-dihydro-15-oxo-PGF2alpha + NADP(+) = 15-oxoprostaglandin F2alpha + NADPH + H(+)</text>
        <dbReference type="Rhea" id="RHEA:50588"/>
        <dbReference type="ChEBI" id="CHEBI:15378"/>
        <dbReference type="ChEBI" id="CHEBI:57783"/>
        <dbReference type="ChEBI" id="CHEBI:58349"/>
        <dbReference type="ChEBI" id="CHEBI:133374"/>
        <dbReference type="ChEBI" id="CHEBI:133409"/>
    </reaction>
    <physiologicalReaction direction="right-to-left" evidence="27">
        <dbReference type="Rhea" id="RHEA:50590"/>
    </physiologicalReaction>
</comment>
<dbReference type="InterPro" id="IPR041694">
    <property type="entry name" value="ADH_N_2"/>
</dbReference>
<evidence type="ECO:0000256" key="1">
    <source>
        <dbReference type="ARBA" id="ARBA00004496"/>
    </source>
</evidence>
<evidence type="ECO:0000256" key="12">
    <source>
        <dbReference type="ARBA" id="ARBA00022990"/>
    </source>
</evidence>
<evidence type="ECO:0000256" key="3">
    <source>
        <dbReference type="ARBA" id="ARBA00011852"/>
    </source>
</evidence>
<evidence type="ECO:0000256" key="2">
    <source>
        <dbReference type="ARBA" id="ARBA00010460"/>
    </source>
</evidence>
<evidence type="ECO:0000256" key="24">
    <source>
        <dbReference type="ARBA" id="ARBA00047878"/>
    </source>
</evidence>
<dbReference type="AlphaFoldDB" id="A0A099YY47"/>
<evidence type="ECO:0000256" key="26">
    <source>
        <dbReference type="ARBA" id="ARBA00048066"/>
    </source>
</evidence>
<dbReference type="Gene3D" id="3.90.180.10">
    <property type="entry name" value="Medium-chain alcohol dehydrogenases, catalytic domain"/>
    <property type="match status" value="1"/>
</dbReference>
<reference evidence="36 37" key="1">
    <citation type="submission" date="2014-06" db="EMBL/GenBank/DDBJ databases">
        <title>Genome evolution of avian class.</title>
        <authorList>
            <person name="Zhang G."/>
            <person name="Li C."/>
        </authorList>
    </citation>
    <scope>NUCLEOTIDE SEQUENCE [LARGE SCALE GENOMIC DNA]</scope>
    <source>
        <strain evidence="36">BGI_N309</strain>
    </source>
</reference>
<evidence type="ECO:0000256" key="25">
    <source>
        <dbReference type="ARBA" id="ARBA00047903"/>
    </source>
</evidence>
<dbReference type="Pfam" id="PF16884">
    <property type="entry name" value="ADH_N_2"/>
    <property type="match status" value="1"/>
</dbReference>
<dbReference type="SUPFAM" id="SSF51735">
    <property type="entry name" value="NAD(P)-binding Rossmann-fold domains"/>
    <property type="match status" value="1"/>
</dbReference>
<keyword evidence="15" id="KW-0379">Hydroxylation</keyword>
<dbReference type="FunFam" id="3.40.50.720:FF:000121">
    <property type="entry name" value="Prostaglandin reductase 2"/>
    <property type="match status" value="1"/>
</dbReference>
<dbReference type="PANTHER" id="PTHR43205:SF7">
    <property type="entry name" value="PROSTAGLANDIN REDUCTASE 1"/>
    <property type="match status" value="1"/>
</dbReference>
<comment type="catalytic activity">
    <reaction evidence="29">
        <text>20-hydroxy-leukotriene B4 + NADP(+) = 12-oxo-20-hydroxy-leukotriene B4 + NADPH + H(+)</text>
        <dbReference type="Rhea" id="RHEA:51208"/>
        <dbReference type="ChEBI" id="CHEBI:15378"/>
        <dbReference type="ChEBI" id="CHEBI:57460"/>
        <dbReference type="ChEBI" id="CHEBI:57783"/>
        <dbReference type="ChEBI" id="CHEBI:58349"/>
        <dbReference type="ChEBI" id="CHEBI:133346"/>
    </reaction>
    <physiologicalReaction direction="left-to-right" evidence="29">
        <dbReference type="Rhea" id="RHEA:51209"/>
    </physiologicalReaction>
</comment>
<dbReference type="GO" id="GO:0032440">
    <property type="term" value="F:2-alkenal reductase [NAD(P)H] activity"/>
    <property type="evidence" value="ECO:0007669"/>
    <property type="project" value="UniProtKB-EC"/>
</dbReference>
<evidence type="ECO:0000259" key="35">
    <source>
        <dbReference type="SMART" id="SM00829"/>
    </source>
</evidence>
<dbReference type="InterPro" id="IPR013149">
    <property type="entry name" value="ADH-like_C"/>
</dbReference>
<keyword evidence="13" id="KW-0560">Oxidoreductase</keyword>
<comment type="subcellular location">
    <subcellularLocation>
        <location evidence="1">Cytoplasm</location>
    </subcellularLocation>
</comment>
<comment type="similarity">
    <text evidence="2">Belongs to the NADP-dependent oxidoreductase L4BD family.</text>
</comment>
<comment type="catalytic activity">
    <reaction evidence="25">
        <text>dodecanal + NADP(+) = (2E)-dodecenal + NADPH + H(+)</text>
        <dbReference type="Rhea" id="RHEA:50784"/>
        <dbReference type="ChEBI" id="CHEBI:15378"/>
        <dbReference type="ChEBI" id="CHEBI:27836"/>
        <dbReference type="ChEBI" id="CHEBI:57783"/>
        <dbReference type="ChEBI" id="CHEBI:58349"/>
        <dbReference type="ChEBI" id="CHEBI:133741"/>
    </reaction>
    <physiologicalReaction direction="right-to-left" evidence="25">
        <dbReference type="Rhea" id="RHEA:50786"/>
    </physiologicalReaction>
</comment>
<dbReference type="STRING" id="94827.A0A099YY47"/>
<dbReference type="EMBL" id="KL887663">
    <property type="protein sequence ID" value="KGL75114.1"/>
    <property type="molecule type" value="Genomic_DNA"/>
</dbReference>
<evidence type="ECO:0000256" key="29">
    <source>
        <dbReference type="ARBA" id="ARBA00048591"/>
    </source>
</evidence>
<name>A0A099YY47_TINGU</name>
<evidence type="ECO:0000256" key="15">
    <source>
        <dbReference type="ARBA" id="ARBA00023278"/>
    </source>
</evidence>
<comment type="subunit">
    <text evidence="3">Monomer or homodimer.</text>
</comment>
<dbReference type="GO" id="GO:0005737">
    <property type="term" value="C:cytoplasm"/>
    <property type="evidence" value="ECO:0007669"/>
    <property type="project" value="UniProtKB-SubCell"/>
</dbReference>
<keyword evidence="12" id="KW-0007">Acetylation</keyword>
<dbReference type="GO" id="GO:0006693">
    <property type="term" value="P:prostaglandin metabolic process"/>
    <property type="evidence" value="ECO:0007669"/>
    <property type="project" value="UniProtKB-KW"/>
</dbReference>
<evidence type="ECO:0000313" key="36">
    <source>
        <dbReference type="EMBL" id="KGL75114.1"/>
    </source>
</evidence>
<keyword evidence="37" id="KW-1185">Reference proteome</keyword>
<evidence type="ECO:0000256" key="30">
    <source>
        <dbReference type="ARBA" id="ARBA00048953"/>
    </source>
</evidence>
<dbReference type="SMART" id="SM00829">
    <property type="entry name" value="PKS_ER"/>
    <property type="match status" value="1"/>
</dbReference>
<keyword evidence="8" id="KW-0644">Prostaglandin metabolism</keyword>
<dbReference type="Proteomes" id="UP000053641">
    <property type="component" value="Unassembled WGS sequence"/>
</dbReference>
<dbReference type="InterPro" id="IPR045010">
    <property type="entry name" value="MDR_fam"/>
</dbReference>
<gene>
    <name evidence="36" type="ORF">N309_09897</name>
</gene>
<evidence type="ECO:0000256" key="32">
    <source>
        <dbReference type="ARBA" id="ARBA00049070"/>
    </source>
</evidence>
<evidence type="ECO:0000256" key="20">
    <source>
        <dbReference type="ARBA" id="ARBA00047461"/>
    </source>
</evidence>
<evidence type="ECO:0000313" key="37">
    <source>
        <dbReference type="Proteomes" id="UP000053641"/>
    </source>
</evidence>
<evidence type="ECO:0000256" key="27">
    <source>
        <dbReference type="ARBA" id="ARBA00048290"/>
    </source>
</evidence>
<dbReference type="PANTHER" id="PTHR43205">
    <property type="entry name" value="PROSTAGLANDIN REDUCTASE"/>
    <property type="match status" value="1"/>
</dbReference>
<comment type="catalytic activity">
    <reaction evidence="21">
        <text>decanal + NADP(+) = (2E)-decenal + NADPH + H(+)</text>
        <dbReference type="Rhea" id="RHEA:50612"/>
        <dbReference type="ChEBI" id="CHEBI:15378"/>
        <dbReference type="ChEBI" id="CHEBI:31457"/>
        <dbReference type="ChEBI" id="CHEBI:57783"/>
        <dbReference type="ChEBI" id="CHEBI:58349"/>
        <dbReference type="ChEBI" id="CHEBI:133455"/>
    </reaction>
    <physiologicalReaction direction="right-to-left" evidence="21">
        <dbReference type="Rhea" id="RHEA:50614"/>
    </physiologicalReaction>
</comment>
<comment type="catalytic activity">
    <reaction evidence="34">
        <text>hexanal + NADP(+) = (E)-hex-2-enal + NADPH + H(+)</text>
        <dbReference type="Rhea" id="RHEA:50776"/>
        <dbReference type="ChEBI" id="CHEBI:15378"/>
        <dbReference type="ChEBI" id="CHEBI:28913"/>
        <dbReference type="ChEBI" id="CHEBI:57783"/>
        <dbReference type="ChEBI" id="CHEBI:58349"/>
        <dbReference type="ChEBI" id="CHEBI:88528"/>
    </reaction>
    <physiologicalReaction direction="right-to-left" evidence="34">
        <dbReference type="Rhea" id="RHEA:50778"/>
    </physiologicalReaction>
</comment>
<evidence type="ECO:0000256" key="34">
    <source>
        <dbReference type="ARBA" id="ARBA00049368"/>
    </source>
</evidence>
<dbReference type="EC" id="1.3.1.74" evidence="5"/>
<organism evidence="36 37">
    <name type="scientific">Tinamus guttatus</name>
    <name type="common">White-throated tinamou</name>
    <dbReference type="NCBI Taxonomy" id="94827"/>
    <lineage>
        <taxon>Eukaryota</taxon>
        <taxon>Metazoa</taxon>
        <taxon>Chordata</taxon>
        <taxon>Craniata</taxon>
        <taxon>Vertebrata</taxon>
        <taxon>Euteleostomi</taxon>
        <taxon>Archelosauria</taxon>
        <taxon>Archosauria</taxon>
        <taxon>Dinosauria</taxon>
        <taxon>Saurischia</taxon>
        <taxon>Theropoda</taxon>
        <taxon>Coelurosauria</taxon>
        <taxon>Aves</taxon>
        <taxon>Palaeognathae</taxon>
        <taxon>Tinamiformes</taxon>
        <taxon>Tinamidae</taxon>
        <taxon>Tinamus</taxon>
    </lineage>
</organism>
<evidence type="ECO:0000256" key="17">
    <source>
        <dbReference type="ARBA" id="ARBA00032255"/>
    </source>
</evidence>
<evidence type="ECO:0000256" key="9">
    <source>
        <dbReference type="ARBA" id="ARBA00022553"/>
    </source>
</evidence>
<comment type="catalytic activity">
    <reaction evidence="20">
        <text>octanal + NADP(+) = (2E)-octenal + NADPH + H(+)</text>
        <dbReference type="Rhea" id="RHEA:50780"/>
        <dbReference type="ChEBI" id="CHEBI:15378"/>
        <dbReference type="ChEBI" id="CHEBI:17935"/>
        <dbReference type="ChEBI" id="CHEBI:57783"/>
        <dbReference type="ChEBI" id="CHEBI:58349"/>
        <dbReference type="ChEBI" id="CHEBI:61748"/>
    </reaction>
    <physiologicalReaction direction="right-to-left" evidence="20">
        <dbReference type="Rhea" id="RHEA:50782"/>
    </physiologicalReaction>
</comment>
<dbReference type="Pfam" id="PF00107">
    <property type="entry name" value="ADH_zinc_N"/>
    <property type="match status" value="1"/>
</dbReference>
<evidence type="ECO:0000256" key="21">
    <source>
        <dbReference type="ARBA" id="ARBA00047617"/>
    </source>
</evidence>
<keyword evidence="14" id="KW-0443">Lipid metabolism</keyword>
<evidence type="ECO:0000256" key="16">
    <source>
        <dbReference type="ARBA" id="ARBA00031851"/>
    </source>
</evidence>
<comment type="catalytic activity">
    <reaction evidence="24">
        <text>13,14-dihydro-15-oxo-prostaglandin F1alpha + NADP(+) = 15-oxoprostaglandin F1alpha + NADPH + H(+)</text>
        <dbReference type="Rhea" id="RHEA:50592"/>
        <dbReference type="ChEBI" id="CHEBI:15378"/>
        <dbReference type="ChEBI" id="CHEBI:57783"/>
        <dbReference type="ChEBI" id="CHEBI:58349"/>
        <dbReference type="ChEBI" id="CHEBI:79072"/>
        <dbReference type="ChEBI" id="CHEBI:133411"/>
    </reaction>
    <physiologicalReaction direction="right-to-left" evidence="24">
        <dbReference type="Rhea" id="RHEA:50594"/>
    </physiologicalReaction>
</comment>
<dbReference type="EC" id="1.3.1.48" evidence="4"/>
<evidence type="ECO:0000256" key="7">
    <source>
        <dbReference type="ARBA" id="ARBA00022490"/>
    </source>
</evidence>
<sequence>MATAKAWVLKKHFEGFPKPSDFDLKKIELPKLKDGEILLESEFLSVDPYMRPYSKRDMKEGDIMIGTQVARVIESKNPAFVMGSFVVANAGWRNHFISSGKDLRAFPSAWPESLPRSLALGTAGMPGLTAYFGLFEVCKIKPGDTVLVNAAAGAVGSVVGQLAKIGGCKVVGCAGSDEKVAYLKKIGFDEAFNYKTITSLEEALHKASPDGYDCFFDNVGGEFASVAIHQMKKYGRIAVCGAISLYNDLVPQTGPYVQYPMIFKELQMEGFLVSRWINRWGEGQQALLKWILEGKIKCHEKITDGFDNMPAAFIGMLKGENLGKAVVKV</sequence>
<evidence type="ECO:0000256" key="31">
    <source>
        <dbReference type="ARBA" id="ARBA00049068"/>
    </source>
</evidence>
<keyword evidence="11" id="KW-0521">NADP</keyword>
<evidence type="ECO:0000256" key="14">
    <source>
        <dbReference type="ARBA" id="ARBA00023098"/>
    </source>
</evidence>
<evidence type="ECO:0000256" key="18">
    <source>
        <dbReference type="ARBA" id="ARBA00032297"/>
    </source>
</evidence>
<dbReference type="GO" id="GO:0047522">
    <property type="term" value="F:15-oxoprostaglandin 13-reductase [NAD(P)+] activity"/>
    <property type="evidence" value="ECO:0007669"/>
    <property type="project" value="UniProtKB-EC"/>
</dbReference>
<keyword evidence="10" id="KW-0276">Fatty acid metabolism</keyword>
<dbReference type="InterPro" id="IPR020843">
    <property type="entry name" value="ER"/>
</dbReference>
<evidence type="ECO:0000256" key="8">
    <source>
        <dbReference type="ARBA" id="ARBA00022501"/>
    </source>
</evidence>
<accession>A0A099YY47</accession>
<keyword evidence="7" id="KW-0963">Cytoplasm</keyword>
<comment type="catalytic activity">
    <reaction evidence="22">
        <text>pentan-2-one + NADP(+) = (E)-pent-3-en-2-one + NADPH + H(+)</text>
        <dbReference type="Rhea" id="RHEA:50788"/>
        <dbReference type="ChEBI" id="CHEBI:15378"/>
        <dbReference type="ChEBI" id="CHEBI:16472"/>
        <dbReference type="ChEBI" id="CHEBI:57783"/>
        <dbReference type="ChEBI" id="CHEBI:58349"/>
        <dbReference type="ChEBI" id="CHEBI:145276"/>
    </reaction>
    <physiologicalReaction direction="right-to-left" evidence="22">
        <dbReference type="Rhea" id="RHEA:50790"/>
    </physiologicalReaction>
</comment>
<evidence type="ECO:0000256" key="19">
    <source>
        <dbReference type="ARBA" id="ARBA00033119"/>
    </source>
</evidence>
<comment type="catalytic activity">
    <reaction evidence="33">
        <text>an n-alkanal + NADP(+) = an alk-2-enal + NADPH + H(+)</text>
        <dbReference type="Rhea" id="RHEA:13737"/>
        <dbReference type="ChEBI" id="CHEBI:12834"/>
        <dbReference type="ChEBI" id="CHEBI:13757"/>
        <dbReference type="ChEBI" id="CHEBI:15378"/>
        <dbReference type="ChEBI" id="CHEBI:57783"/>
        <dbReference type="ChEBI" id="CHEBI:58349"/>
        <dbReference type="EC" id="1.3.1.74"/>
    </reaction>
    <physiologicalReaction direction="right-to-left" evidence="33">
        <dbReference type="Rhea" id="RHEA:13739"/>
    </physiologicalReaction>
</comment>
<comment type="catalytic activity">
    <reaction evidence="30">
        <text>6-trans-leukotriene B4 + NADP(+) = 12-oxo-(5S)-hydroxy-(6E,8E,10E,14Z)-eicosatetraenoate + NADPH + H(+)</text>
        <dbReference type="Rhea" id="RHEA:51204"/>
        <dbReference type="ChEBI" id="CHEBI:15378"/>
        <dbReference type="ChEBI" id="CHEBI:57783"/>
        <dbReference type="ChEBI" id="CHEBI:58349"/>
        <dbReference type="ChEBI" id="CHEBI:90723"/>
        <dbReference type="ChEBI" id="CHEBI:133974"/>
    </reaction>
    <physiologicalReaction direction="left-to-right" evidence="30">
        <dbReference type="Rhea" id="RHEA:51205"/>
    </physiologicalReaction>
</comment>
<comment type="catalytic activity">
    <reaction evidence="32">
        <text>13,14-dihydro-15-oxo-prostaglandin E1 + NADP(+) = 15-oxoprostaglandin E1 + NADPH + H(+)</text>
        <dbReference type="Rhea" id="RHEA:50584"/>
        <dbReference type="ChEBI" id="CHEBI:15378"/>
        <dbReference type="ChEBI" id="CHEBI:57401"/>
        <dbReference type="ChEBI" id="CHEBI:57783"/>
        <dbReference type="ChEBI" id="CHEBI:58349"/>
        <dbReference type="ChEBI" id="CHEBI:133408"/>
    </reaction>
    <physiologicalReaction direction="right-to-left" evidence="32">
        <dbReference type="Rhea" id="RHEA:50586"/>
    </physiologicalReaction>
</comment>
<protein>
    <recommendedName>
        <fullName evidence="6">Prostaglandin reductase 1</fullName>
        <ecNumber evidence="4">1.3.1.48</ecNumber>
        <ecNumber evidence="5">1.3.1.74</ecNumber>
    </recommendedName>
    <alternativeName>
        <fullName evidence="19">15-oxoprostaglandin 13-reductase</fullName>
    </alternativeName>
    <alternativeName>
        <fullName evidence="17">Dithiolethione-inducible gene 1 protein</fullName>
    </alternativeName>
    <alternativeName>
        <fullName evidence="16">Leukotriene B4 12-hydroxydehydrogenase</fullName>
    </alternativeName>
    <alternativeName>
        <fullName evidence="18">NAD(P)H-dependent alkenal/one oxidoreductase</fullName>
    </alternativeName>
</protein>
<evidence type="ECO:0000256" key="10">
    <source>
        <dbReference type="ARBA" id="ARBA00022832"/>
    </source>
</evidence>
<evidence type="ECO:0000256" key="5">
    <source>
        <dbReference type="ARBA" id="ARBA00012410"/>
    </source>
</evidence>
<evidence type="ECO:0000256" key="6">
    <source>
        <dbReference type="ARBA" id="ARBA00020651"/>
    </source>
</evidence>
<dbReference type="InterPro" id="IPR011032">
    <property type="entry name" value="GroES-like_sf"/>
</dbReference>
<comment type="catalytic activity">
    <reaction evidence="28">
        <text>4-hydroxynonanal + NADP(+) = (E)-4-hydroxynon-2-enal + NADPH + H(+)</text>
        <dbReference type="Rhea" id="RHEA:64736"/>
        <dbReference type="ChEBI" id="CHEBI:15378"/>
        <dbReference type="ChEBI" id="CHEBI:57783"/>
        <dbReference type="ChEBI" id="CHEBI:58349"/>
        <dbReference type="ChEBI" id="CHEBI:58968"/>
        <dbReference type="ChEBI" id="CHEBI:156112"/>
    </reaction>
    <physiologicalReaction direction="right-to-left" evidence="28">
        <dbReference type="Rhea" id="RHEA:64738"/>
    </physiologicalReaction>
</comment>
<evidence type="ECO:0000256" key="4">
    <source>
        <dbReference type="ARBA" id="ARBA00011981"/>
    </source>
</evidence>
<evidence type="ECO:0000256" key="13">
    <source>
        <dbReference type="ARBA" id="ARBA00023002"/>
    </source>
</evidence>
<dbReference type="SUPFAM" id="SSF50129">
    <property type="entry name" value="GroES-like"/>
    <property type="match status" value="2"/>
</dbReference>
<evidence type="ECO:0000256" key="28">
    <source>
        <dbReference type="ARBA" id="ARBA00048387"/>
    </source>
</evidence>